<evidence type="ECO:0000313" key="2">
    <source>
        <dbReference type="EnsemblPlants" id="PGSC0003DMT400031274"/>
    </source>
</evidence>
<proteinExistence type="predicted"/>
<dbReference type="InterPro" id="IPR017451">
    <property type="entry name" value="F-box-assoc_interact_dom"/>
</dbReference>
<dbReference type="HOGENOM" id="CLU_1498803_0_0_1"/>
<dbReference type="PANTHER" id="PTHR31672">
    <property type="entry name" value="BNACNNG10540D PROTEIN"/>
    <property type="match status" value="1"/>
</dbReference>
<reference evidence="2" key="2">
    <citation type="submission" date="2015-06" db="UniProtKB">
        <authorList>
            <consortium name="EnsemblPlants"/>
        </authorList>
    </citation>
    <scope>IDENTIFICATION</scope>
    <source>
        <strain evidence="2">DM1-3 516 R44</strain>
    </source>
</reference>
<dbReference type="Pfam" id="PF08268">
    <property type="entry name" value="FBA_3"/>
    <property type="match status" value="1"/>
</dbReference>
<feature type="domain" description="F-box associated beta-propeller type 3" evidence="1">
    <location>
        <begin position="9"/>
        <end position="112"/>
    </location>
</feature>
<dbReference type="Gramene" id="PGSC0003DMT400031274">
    <property type="protein sequence ID" value="PGSC0003DMT400031274"/>
    <property type="gene ID" value="PGSC0003DMG400011984"/>
</dbReference>
<dbReference type="Proteomes" id="UP000011115">
    <property type="component" value="Unassembled WGS sequence"/>
</dbReference>
<dbReference type="InterPro" id="IPR013187">
    <property type="entry name" value="F-box-assoc_dom_typ3"/>
</dbReference>
<dbReference type="EnsemblPlants" id="PGSC0003DMT400031274">
    <property type="protein sequence ID" value="PGSC0003DMT400031274"/>
    <property type="gene ID" value="PGSC0003DMG400011984"/>
</dbReference>
<evidence type="ECO:0000259" key="1">
    <source>
        <dbReference type="Pfam" id="PF08268"/>
    </source>
</evidence>
<dbReference type="PANTHER" id="PTHR31672:SF13">
    <property type="entry name" value="F-BOX PROTEIN CPR30-LIKE"/>
    <property type="match status" value="1"/>
</dbReference>
<keyword evidence="3" id="KW-1185">Reference proteome</keyword>
<sequence length="180" mass="20282">MDPPTLLAFVVGSVNGLICLCNRAGQMFIWNPTISKSKELLNSKCGTSIYIKYGFGYDELHDDYKAIFVDYSYHNDNDDVSKTRNVVNVYSLRADSWTTVDDQLHGIYLVNRYGDILLSLPGYIMIFDGSTKKFEHTPDVKGSNPPEIYAESIVNPLMISGKILLSLAGMLVLHFLFRQI</sequence>
<dbReference type="InParanoid" id="M1AVF8"/>
<protein>
    <submittedName>
        <fullName evidence="2">F-box domain-containing protein</fullName>
    </submittedName>
</protein>
<name>M1AVF8_SOLTU</name>
<accession>M1AVF8</accession>
<dbReference type="NCBIfam" id="TIGR01640">
    <property type="entry name" value="F_box_assoc_1"/>
    <property type="match status" value="1"/>
</dbReference>
<reference evidence="3" key="1">
    <citation type="journal article" date="2011" name="Nature">
        <title>Genome sequence and analysis of the tuber crop potato.</title>
        <authorList>
            <consortium name="The Potato Genome Sequencing Consortium"/>
        </authorList>
    </citation>
    <scope>NUCLEOTIDE SEQUENCE [LARGE SCALE GENOMIC DNA]</scope>
    <source>
        <strain evidence="3">cv. DM1-3 516 R44</strain>
    </source>
</reference>
<dbReference type="AlphaFoldDB" id="M1AVF8"/>
<dbReference type="InterPro" id="IPR050796">
    <property type="entry name" value="SCF_F-box_component"/>
</dbReference>
<organism evidence="2 3">
    <name type="scientific">Solanum tuberosum</name>
    <name type="common">Potato</name>
    <dbReference type="NCBI Taxonomy" id="4113"/>
    <lineage>
        <taxon>Eukaryota</taxon>
        <taxon>Viridiplantae</taxon>
        <taxon>Streptophyta</taxon>
        <taxon>Embryophyta</taxon>
        <taxon>Tracheophyta</taxon>
        <taxon>Spermatophyta</taxon>
        <taxon>Magnoliopsida</taxon>
        <taxon>eudicotyledons</taxon>
        <taxon>Gunneridae</taxon>
        <taxon>Pentapetalae</taxon>
        <taxon>asterids</taxon>
        <taxon>lamiids</taxon>
        <taxon>Solanales</taxon>
        <taxon>Solanaceae</taxon>
        <taxon>Solanoideae</taxon>
        <taxon>Solaneae</taxon>
        <taxon>Solanum</taxon>
    </lineage>
</organism>
<evidence type="ECO:0000313" key="3">
    <source>
        <dbReference type="Proteomes" id="UP000011115"/>
    </source>
</evidence>
<dbReference type="PaxDb" id="4113-PGSC0003DMT400031274"/>